<feature type="domain" description="Type II/III secretion system secretin-like" evidence="2">
    <location>
        <begin position="351"/>
        <end position="532"/>
    </location>
</feature>
<dbReference type="EMBL" id="JBEWLZ010000014">
    <property type="protein sequence ID" value="MET1491637.1"/>
    <property type="molecule type" value="Genomic_DNA"/>
</dbReference>
<dbReference type="InterPro" id="IPR050810">
    <property type="entry name" value="Bact_Secretion_Sys_Channel"/>
</dbReference>
<dbReference type="InterPro" id="IPR004846">
    <property type="entry name" value="T2SS/T3SS_dom"/>
</dbReference>
<keyword evidence="4" id="KW-1185">Reference proteome</keyword>
<evidence type="ECO:0000259" key="2">
    <source>
        <dbReference type="Pfam" id="PF00263"/>
    </source>
</evidence>
<dbReference type="InterPro" id="IPR001775">
    <property type="entry name" value="GspD/PilQ"/>
</dbReference>
<dbReference type="PANTHER" id="PTHR30332">
    <property type="entry name" value="PROBABLE GENERAL SECRETION PATHWAY PROTEIN D"/>
    <property type="match status" value="1"/>
</dbReference>
<dbReference type="PANTHER" id="PTHR30332:SF17">
    <property type="entry name" value="TYPE IV PILIATION SYSTEM PROTEIN DR_0774-RELATED"/>
    <property type="match status" value="1"/>
</dbReference>
<comment type="caution">
    <text evidence="3">The sequence shown here is derived from an EMBL/GenBank/DDBJ whole genome shotgun (WGS) entry which is preliminary data.</text>
</comment>
<reference evidence="3 4" key="1">
    <citation type="submission" date="2024-07" db="EMBL/GenBank/DDBJ databases">
        <title>Uliginosibacterium paludis KCTC:42655.</title>
        <authorList>
            <person name="Kim M.K."/>
        </authorList>
    </citation>
    <scope>NUCLEOTIDE SEQUENCE [LARGE SCALE GENOMIC DNA]</scope>
    <source>
        <strain evidence="3 4">KCTC 42655</strain>
    </source>
</reference>
<evidence type="ECO:0000313" key="3">
    <source>
        <dbReference type="EMBL" id="MET1491637.1"/>
    </source>
</evidence>
<sequence length="545" mass="59272">MRFHYVPAAVLSLGISACAQPHEHLTQHTPLEHFPHLEFAAAQKPSPAKHTELGMPELPPQRPEKLLSISVNRISVQSLLSALARDSNLDIDIHPSIEGIVTLNAVNQTLSQLLERITRQVNIRYEQHGTSLAILPDEPYFRYYRIDYVNLARDTSSIVSLASQIGSSAAGKQDQQAPQASSGSFAQIHNTSNNRIWSSIVQNLAEILQDGTGVPTKHSSECPGINAADATKTAHCAPSAHSAHSLVMANPETGVLSIRATARQHAQVKTYLEDVLSRARRQVLIEATIAEVELTQNYQQGIDWTALNLFDTGFRFVQRAVGTFSGSNAIPSVELGYDSRGGNFIGAVKLLETFGTVRVLSSPKLSVLNNQTAVMKVVDDNIYFTYEIKETDATSNSPARKTVNSTLHSVPVGIVLTITPMVGDDESVTLNIRPSMSRVIGQKVDPSLQLIQGNATIMNTIPVIRAREFDSVMRIANGNIAVMGGLMEDATDNNDGAVPVIASLPLIGRLFESRNDSKRKTQLVIFVRPTILPAVMTSSDPERLG</sequence>
<dbReference type="RefSeq" id="WP_345928280.1">
    <property type="nucleotide sequence ID" value="NZ_JBDIVF010000005.1"/>
</dbReference>
<dbReference type="Pfam" id="PF00263">
    <property type="entry name" value="Secretin"/>
    <property type="match status" value="1"/>
</dbReference>
<dbReference type="Gene3D" id="3.55.50.30">
    <property type="match status" value="1"/>
</dbReference>
<protein>
    <submittedName>
        <fullName evidence="3">Type II and III secretion system protein</fullName>
    </submittedName>
</protein>
<proteinExistence type="inferred from homology"/>
<evidence type="ECO:0000256" key="1">
    <source>
        <dbReference type="RuleBase" id="RU004003"/>
    </source>
</evidence>
<name>A0ABV2CV69_9RHOO</name>
<organism evidence="3 4">
    <name type="scientific">Uliginosibacterium paludis</name>
    <dbReference type="NCBI Taxonomy" id="1615952"/>
    <lineage>
        <taxon>Bacteria</taxon>
        <taxon>Pseudomonadati</taxon>
        <taxon>Pseudomonadota</taxon>
        <taxon>Betaproteobacteria</taxon>
        <taxon>Rhodocyclales</taxon>
        <taxon>Zoogloeaceae</taxon>
        <taxon>Uliginosibacterium</taxon>
    </lineage>
</organism>
<evidence type="ECO:0000313" key="4">
    <source>
        <dbReference type="Proteomes" id="UP001548590"/>
    </source>
</evidence>
<dbReference type="PROSITE" id="PS51257">
    <property type="entry name" value="PROKAR_LIPOPROTEIN"/>
    <property type="match status" value="1"/>
</dbReference>
<dbReference type="PRINTS" id="PR00811">
    <property type="entry name" value="BCTERIALGSPD"/>
</dbReference>
<gene>
    <name evidence="3" type="ORF">ABVT11_17495</name>
</gene>
<dbReference type="Proteomes" id="UP001548590">
    <property type="component" value="Unassembled WGS sequence"/>
</dbReference>
<accession>A0ABV2CV69</accession>
<comment type="similarity">
    <text evidence="1">Belongs to the bacterial secretin family.</text>
</comment>